<comment type="caution">
    <text evidence="1">The sequence shown here is derived from an EMBL/GenBank/DDBJ whole genome shotgun (WGS) entry which is preliminary data.</text>
</comment>
<organism evidence="1 2">
    <name type="scientific">Acidithiobacillus thiooxidans ATCC 19377</name>
    <dbReference type="NCBI Taxonomy" id="637390"/>
    <lineage>
        <taxon>Bacteria</taxon>
        <taxon>Pseudomonadati</taxon>
        <taxon>Pseudomonadota</taxon>
        <taxon>Acidithiobacillia</taxon>
        <taxon>Acidithiobacillales</taxon>
        <taxon>Acidithiobacillaceae</taxon>
        <taxon>Acidithiobacillus</taxon>
    </lineage>
</organism>
<accession>A0A543Q2C1</accession>
<name>A0A543Q2C1_ACITH</name>
<evidence type="ECO:0000313" key="2">
    <source>
        <dbReference type="Proteomes" id="UP000315403"/>
    </source>
</evidence>
<protein>
    <submittedName>
        <fullName evidence="1">Uncharacterized protein</fullName>
    </submittedName>
</protein>
<dbReference type="AlphaFoldDB" id="A0A543Q2C1"/>
<gene>
    <name evidence="1" type="ORF">DLNHIDIE_00318</name>
</gene>
<dbReference type="Proteomes" id="UP000315403">
    <property type="component" value="Unassembled WGS sequence"/>
</dbReference>
<sequence length="43" mass="4574">MRHYKAVAIAVATSGIIAEKWELDLAAGAAWLFLQGCTLHCSG</sequence>
<dbReference type="EMBL" id="SZUV01000001">
    <property type="protein sequence ID" value="TQN50465.1"/>
    <property type="molecule type" value="Genomic_DNA"/>
</dbReference>
<proteinExistence type="predicted"/>
<reference evidence="1 2" key="1">
    <citation type="submission" date="2019-03" db="EMBL/GenBank/DDBJ databases">
        <title>New insights into Acidothiobacillus thiooxidans sulfur metabolism through coupled gene expression, solution geochemistry, microscopy and spectroscopy analyses.</title>
        <authorList>
            <person name="Camacho D."/>
            <person name="Frazao R."/>
            <person name="Fouillen A."/>
            <person name="Nanci A."/>
            <person name="Lang B.F."/>
            <person name="Apte S.C."/>
            <person name="Baron C."/>
            <person name="Warren L.A."/>
        </authorList>
    </citation>
    <scope>NUCLEOTIDE SEQUENCE [LARGE SCALE GENOMIC DNA]</scope>
    <source>
        <strain evidence="1 2">ATCC 19377</strain>
    </source>
</reference>
<evidence type="ECO:0000313" key="1">
    <source>
        <dbReference type="EMBL" id="TQN50465.1"/>
    </source>
</evidence>
<dbReference type="RefSeq" id="WP_254892641.1">
    <property type="nucleotide sequence ID" value="NZ_SZUV01000001.1"/>
</dbReference>